<dbReference type="OrthoDB" id="2690797at2"/>
<dbReference type="Gene3D" id="3.30.420.40">
    <property type="match status" value="2"/>
</dbReference>
<dbReference type="Gene3D" id="3.30.1490.300">
    <property type="match status" value="1"/>
</dbReference>
<accession>A0A1H7T8N2</accession>
<proteinExistence type="predicted"/>
<reference evidence="2 3" key="1">
    <citation type="submission" date="2016-10" db="EMBL/GenBank/DDBJ databases">
        <authorList>
            <person name="de Groot N.N."/>
        </authorList>
    </citation>
    <scope>NUCLEOTIDE SEQUENCE [LARGE SCALE GENOMIC DNA]</scope>
    <source>
        <strain evidence="2 3">DSM 19182</strain>
    </source>
</reference>
<evidence type="ECO:0000313" key="1">
    <source>
        <dbReference type="EMBL" id="GEK89321.1"/>
    </source>
</evidence>
<reference evidence="1 4" key="2">
    <citation type="submission" date="2019-07" db="EMBL/GenBank/DDBJ databases">
        <title>Whole genome shotgun sequence of Alkalibacterium putridalgicola NBRC 103243.</title>
        <authorList>
            <person name="Hosoyama A."/>
            <person name="Uohara A."/>
            <person name="Ohji S."/>
            <person name="Ichikawa N."/>
        </authorList>
    </citation>
    <scope>NUCLEOTIDE SEQUENCE [LARGE SCALE GENOMIC DNA]</scope>
    <source>
        <strain evidence="1 4">NBRC 103243</strain>
    </source>
</reference>
<dbReference type="STRING" id="426703.SAMN04488100_11137"/>
<evidence type="ECO:0000313" key="4">
    <source>
        <dbReference type="Proteomes" id="UP000321425"/>
    </source>
</evidence>
<sequence>MLFSSKPLLYLQLLDRSLRYLALDPKDHSVIDQNEIVFETTIVQDGKITNVPLLETRLDALVKEKKWKNAKTHILLLNDFVTVREETVPVQLAPSEVKDYLSLHINQSIRLPFDNPTFDFEIIEKSEGEQKVVIIAYPGEYVRQYQDILQNVSLKPVVADIAALCFHRLADRQGLIDQHPESHSLILEWNAYDHSIMVFNQDIPKFNRHSRSSRIEENWKLDKNGKWTWQNSQTELDEMLEDQLNGLERFLDFYRYSVLNDEGSVTDIILTGHYPDLLDLKSRLSERFAAAVHLLDIPDSLGQRFGALHGLSLKDNKSKTKKPLKIKSKFKNKEKEISEVKVSGEEEVYD</sequence>
<evidence type="ECO:0000313" key="2">
    <source>
        <dbReference type="EMBL" id="SEL80875.1"/>
    </source>
</evidence>
<gene>
    <name evidence="1" type="ORF">APU01nite_13600</name>
    <name evidence="2" type="ORF">SAMN04488100_11137</name>
</gene>
<dbReference type="Pfam" id="PF11104">
    <property type="entry name" value="PilM_2"/>
    <property type="match status" value="1"/>
</dbReference>
<dbReference type="AlphaFoldDB" id="A0A1H7T8N2"/>
<evidence type="ECO:0000313" key="3">
    <source>
        <dbReference type="Proteomes" id="UP000198548"/>
    </source>
</evidence>
<dbReference type="Proteomes" id="UP000198548">
    <property type="component" value="Unassembled WGS sequence"/>
</dbReference>
<keyword evidence="4" id="KW-1185">Reference proteome</keyword>
<organism evidence="2 3">
    <name type="scientific">Alkalibacterium putridalgicola</name>
    <dbReference type="NCBI Taxonomy" id="426703"/>
    <lineage>
        <taxon>Bacteria</taxon>
        <taxon>Bacillati</taxon>
        <taxon>Bacillota</taxon>
        <taxon>Bacilli</taxon>
        <taxon>Lactobacillales</taxon>
        <taxon>Carnobacteriaceae</taxon>
        <taxon>Alkalibacterium</taxon>
    </lineage>
</organism>
<dbReference type="RefSeq" id="WP_091487785.1">
    <property type="nucleotide sequence ID" value="NZ_BJUX01000013.1"/>
</dbReference>
<dbReference type="InterPro" id="IPR005883">
    <property type="entry name" value="PilM"/>
</dbReference>
<dbReference type="EMBL" id="BJUX01000013">
    <property type="protein sequence ID" value="GEK89321.1"/>
    <property type="molecule type" value="Genomic_DNA"/>
</dbReference>
<name>A0A1H7T8N2_9LACT</name>
<dbReference type="EMBL" id="FOBL01000011">
    <property type="protein sequence ID" value="SEL80875.1"/>
    <property type="molecule type" value="Genomic_DNA"/>
</dbReference>
<dbReference type="Proteomes" id="UP000321425">
    <property type="component" value="Unassembled WGS sequence"/>
</dbReference>
<protein>
    <submittedName>
        <fullName evidence="2">Type IV pilus assembly protein PilM</fullName>
    </submittedName>
</protein>